<sequence length="187" mass="19713">MEQQAFCTFQTKVKTPPGDRRVPDTHTAAGRAGVGAATRSGIQPFKPLSSSSSVAAAFGVSAGPKPVDPAPTCDGRPLHCAVHRRFSGVVRRLANHERPRRSHSRARGRPSGGAFKAGDHPSDEQWLDSATVSEARGGAEETVCAATDAHARRRDPAGWPAVASRGWPPPLSIPRQGACVSDVMPLL</sequence>
<dbReference type="Proteomes" id="UP000823388">
    <property type="component" value="Chromosome 7N"/>
</dbReference>
<protein>
    <submittedName>
        <fullName evidence="2">Uncharacterized protein</fullName>
    </submittedName>
</protein>
<evidence type="ECO:0000256" key="1">
    <source>
        <dbReference type="SAM" id="MobiDB-lite"/>
    </source>
</evidence>
<organism evidence="2 3">
    <name type="scientific">Panicum virgatum</name>
    <name type="common">Blackwell switchgrass</name>
    <dbReference type="NCBI Taxonomy" id="38727"/>
    <lineage>
        <taxon>Eukaryota</taxon>
        <taxon>Viridiplantae</taxon>
        <taxon>Streptophyta</taxon>
        <taxon>Embryophyta</taxon>
        <taxon>Tracheophyta</taxon>
        <taxon>Spermatophyta</taxon>
        <taxon>Magnoliopsida</taxon>
        <taxon>Liliopsida</taxon>
        <taxon>Poales</taxon>
        <taxon>Poaceae</taxon>
        <taxon>PACMAD clade</taxon>
        <taxon>Panicoideae</taxon>
        <taxon>Panicodae</taxon>
        <taxon>Paniceae</taxon>
        <taxon>Panicinae</taxon>
        <taxon>Panicum</taxon>
        <taxon>Panicum sect. Hiantes</taxon>
    </lineage>
</organism>
<dbReference type="EMBL" id="CM029050">
    <property type="protein sequence ID" value="KAG2568174.1"/>
    <property type="molecule type" value="Genomic_DNA"/>
</dbReference>
<feature type="compositionally biased region" description="Low complexity" evidence="1">
    <location>
        <begin position="27"/>
        <end position="41"/>
    </location>
</feature>
<feature type="compositionally biased region" description="Basic residues" evidence="1">
    <location>
        <begin position="98"/>
        <end position="108"/>
    </location>
</feature>
<feature type="region of interest" description="Disordered" evidence="1">
    <location>
        <begin position="13"/>
        <end position="43"/>
    </location>
</feature>
<proteinExistence type="predicted"/>
<keyword evidence="3" id="KW-1185">Reference proteome</keyword>
<name>A0A8T0QD66_PANVG</name>
<evidence type="ECO:0000313" key="2">
    <source>
        <dbReference type="EMBL" id="KAG2568174.1"/>
    </source>
</evidence>
<feature type="region of interest" description="Disordered" evidence="1">
    <location>
        <begin position="147"/>
        <end position="168"/>
    </location>
</feature>
<dbReference type="AlphaFoldDB" id="A0A8T0QD66"/>
<gene>
    <name evidence="2" type="ORF">PVAP13_7NG297424</name>
</gene>
<reference evidence="2" key="1">
    <citation type="submission" date="2020-05" db="EMBL/GenBank/DDBJ databases">
        <title>WGS assembly of Panicum virgatum.</title>
        <authorList>
            <person name="Lovell J.T."/>
            <person name="Jenkins J."/>
            <person name="Shu S."/>
            <person name="Juenger T.E."/>
            <person name="Schmutz J."/>
        </authorList>
    </citation>
    <scope>NUCLEOTIDE SEQUENCE</scope>
    <source>
        <strain evidence="2">AP13</strain>
    </source>
</reference>
<comment type="caution">
    <text evidence="2">The sequence shown here is derived from an EMBL/GenBank/DDBJ whole genome shotgun (WGS) entry which is preliminary data.</text>
</comment>
<feature type="region of interest" description="Disordered" evidence="1">
    <location>
        <begin position="91"/>
        <end position="124"/>
    </location>
</feature>
<accession>A0A8T0QD66</accession>
<evidence type="ECO:0000313" key="3">
    <source>
        <dbReference type="Proteomes" id="UP000823388"/>
    </source>
</evidence>